<comment type="caution">
    <text evidence="2">The sequence shown here is derived from an EMBL/GenBank/DDBJ whole genome shotgun (WGS) entry which is preliminary data.</text>
</comment>
<accession>A0A5B7E4P4</accession>
<reference evidence="2 3" key="1">
    <citation type="submission" date="2019-05" db="EMBL/GenBank/DDBJ databases">
        <title>Another draft genome of Portunus trituberculatus and its Hox gene families provides insights of decapod evolution.</title>
        <authorList>
            <person name="Jeong J.-H."/>
            <person name="Song I."/>
            <person name="Kim S."/>
            <person name="Choi T."/>
            <person name="Kim D."/>
            <person name="Ryu S."/>
            <person name="Kim W."/>
        </authorList>
    </citation>
    <scope>NUCLEOTIDE SEQUENCE [LARGE SCALE GENOMIC DNA]</scope>
    <source>
        <tissue evidence="2">Muscle</tissue>
    </source>
</reference>
<gene>
    <name evidence="2" type="ORF">E2C01_022178</name>
</gene>
<feature type="region of interest" description="Disordered" evidence="1">
    <location>
        <begin position="79"/>
        <end position="103"/>
    </location>
</feature>
<sequence length="103" mass="11395">MNNASSTSTHHLRKVRQLSSESISQRDRLSNSNTTNLTSTSTSTTSTTNINNNNITGLVSAAPPKAYYDFSALSHPFFSQSISQSSQREREHENPPKRAQNLI</sequence>
<evidence type="ECO:0000313" key="3">
    <source>
        <dbReference type="Proteomes" id="UP000324222"/>
    </source>
</evidence>
<protein>
    <submittedName>
        <fullName evidence="2">Uncharacterized protein</fullName>
    </submittedName>
</protein>
<dbReference type="AlphaFoldDB" id="A0A5B7E4P4"/>
<feature type="region of interest" description="Disordered" evidence="1">
    <location>
        <begin position="1"/>
        <end position="58"/>
    </location>
</feature>
<name>A0A5B7E4P4_PORTR</name>
<organism evidence="2 3">
    <name type="scientific">Portunus trituberculatus</name>
    <name type="common">Swimming crab</name>
    <name type="synonym">Neptunus trituberculatus</name>
    <dbReference type="NCBI Taxonomy" id="210409"/>
    <lineage>
        <taxon>Eukaryota</taxon>
        <taxon>Metazoa</taxon>
        <taxon>Ecdysozoa</taxon>
        <taxon>Arthropoda</taxon>
        <taxon>Crustacea</taxon>
        <taxon>Multicrustacea</taxon>
        <taxon>Malacostraca</taxon>
        <taxon>Eumalacostraca</taxon>
        <taxon>Eucarida</taxon>
        <taxon>Decapoda</taxon>
        <taxon>Pleocyemata</taxon>
        <taxon>Brachyura</taxon>
        <taxon>Eubrachyura</taxon>
        <taxon>Portunoidea</taxon>
        <taxon>Portunidae</taxon>
        <taxon>Portuninae</taxon>
        <taxon>Portunus</taxon>
    </lineage>
</organism>
<keyword evidence="3" id="KW-1185">Reference proteome</keyword>
<evidence type="ECO:0000313" key="2">
    <source>
        <dbReference type="EMBL" id="MPC28962.1"/>
    </source>
</evidence>
<proteinExistence type="predicted"/>
<feature type="compositionally biased region" description="Basic and acidic residues" evidence="1">
    <location>
        <begin position="87"/>
        <end position="96"/>
    </location>
</feature>
<dbReference type="Proteomes" id="UP000324222">
    <property type="component" value="Unassembled WGS sequence"/>
</dbReference>
<dbReference type="EMBL" id="VSRR010001994">
    <property type="protein sequence ID" value="MPC28962.1"/>
    <property type="molecule type" value="Genomic_DNA"/>
</dbReference>
<evidence type="ECO:0000256" key="1">
    <source>
        <dbReference type="SAM" id="MobiDB-lite"/>
    </source>
</evidence>
<feature type="compositionally biased region" description="Low complexity" evidence="1">
    <location>
        <begin position="30"/>
        <end position="56"/>
    </location>
</feature>